<accession>A0ACB7TCE1</accession>
<dbReference type="Proteomes" id="UP000821845">
    <property type="component" value="Chromosome 10"/>
</dbReference>
<evidence type="ECO:0000313" key="1">
    <source>
        <dbReference type="EMBL" id="KAH6943791.1"/>
    </source>
</evidence>
<dbReference type="EMBL" id="CM023490">
    <property type="protein sequence ID" value="KAH6943791.1"/>
    <property type="molecule type" value="Genomic_DNA"/>
</dbReference>
<protein>
    <submittedName>
        <fullName evidence="1">Uncharacterized protein</fullName>
    </submittedName>
</protein>
<name>A0ACB7TCE1_HYAAI</name>
<comment type="caution">
    <text evidence="1">The sequence shown here is derived from an EMBL/GenBank/DDBJ whole genome shotgun (WGS) entry which is preliminary data.</text>
</comment>
<proteinExistence type="predicted"/>
<evidence type="ECO:0000313" key="2">
    <source>
        <dbReference type="Proteomes" id="UP000821845"/>
    </source>
</evidence>
<sequence>MSLGHNAKNDGPRSGTAWYGPCRPGRGPAEVASGADLERLLAAVDALRVCRGGPSKKVYSGAEPELAYLDSLDVWRHVRCPLVLTEPGELCRLCRSLEAAVMVNMKSNHRKQQADLMRTRIPKAAINEDILMLRKKKNALQKSNMRLEERIGSVHKKLADLRPEIRLVEEEMHRQRTEYLCSKDCMEAVEEYVLSPEILWHNTAAL</sequence>
<keyword evidence="2" id="KW-1185">Reference proteome</keyword>
<reference evidence="1" key="1">
    <citation type="submission" date="2020-05" db="EMBL/GenBank/DDBJ databases">
        <title>Large-scale comparative analyses of tick genomes elucidate their genetic diversity and vector capacities.</title>
        <authorList>
            <person name="Jia N."/>
            <person name="Wang J."/>
            <person name="Shi W."/>
            <person name="Du L."/>
            <person name="Sun Y."/>
            <person name="Zhan W."/>
            <person name="Jiang J."/>
            <person name="Wang Q."/>
            <person name="Zhang B."/>
            <person name="Ji P."/>
            <person name="Sakyi L.B."/>
            <person name="Cui X."/>
            <person name="Yuan T."/>
            <person name="Jiang B."/>
            <person name="Yang W."/>
            <person name="Lam T.T.-Y."/>
            <person name="Chang Q."/>
            <person name="Ding S."/>
            <person name="Wang X."/>
            <person name="Zhu J."/>
            <person name="Ruan X."/>
            <person name="Zhao L."/>
            <person name="Wei J."/>
            <person name="Que T."/>
            <person name="Du C."/>
            <person name="Cheng J."/>
            <person name="Dai P."/>
            <person name="Han X."/>
            <person name="Huang E."/>
            <person name="Gao Y."/>
            <person name="Liu J."/>
            <person name="Shao H."/>
            <person name="Ye R."/>
            <person name="Li L."/>
            <person name="Wei W."/>
            <person name="Wang X."/>
            <person name="Wang C."/>
            <person name="Yang T."/>
            <person name="Huo Q."/>
            <person name="Li W."/>
            <person name="Guo W."/>
            <person name="Chen H."/>
            <person name="Zhou L."/>
            <person name="Ni X."/>
            <person name="Tian J."/>
            <person name="Zhou Y."/>
            <person name="Sheng Y."/>
            <person name="Liu T."/>
            <person name="Pan Y."/>
            <person name="Xia L."/>
            <person name="Li J."/>
            <person name="Zhao F."/>
            <person name="Cao W."/>
        </authorList>
    </citation>
    <scope>NUCLEOTIDE SEQUENCE</scope>
    <source>
        <strain evidence="1">Hyas-2018</strain>
    </source>
</reference>
<gene>
    <name evidence="1" type="ORF">HPB50_027356</name>
</gene>
<organism evidence="1 2">
    <name type="scientific">Hyalomma asiaticum</name>
    <name type="common">Tick</name>
    <dbReference type="NCBI Taxonomy" id="266040"/>
    <lineage>
        <taxon>Eukaryota</taxon>
        <taxon>Metazoa</taxon>
        <taxon>Ecdysozoa</taxon>
        <taxon>Arthropoda</taxon>
        <taxon>Chelicerata</taxon>
        <taxon>Arachnida</taxon>
        <taxon>Acari</taxon>
        <taxon>Parasitiformes</taxon>
        <taxon>Ixodida</taxon>
        <taxon>Ixodoidea</taxon>
        <taxon>Ixodidae</taxon>
        <taxon>Hyalomminae</taxon>
        <taxon>Hyalomma</taxon>
    </lineage>
</organism>